<sequence>MKLRTIQNALSETLVMVLMFPYLVDTLCMKQAEMTDITKEGYTTVSVETNACMEIISSAIKPSLSERGLGFVDFKRHYSDECCCAVQNWVDKQILLVSFDRDKPPEVVKYRRIESCQCVPCSEDRRRRRRR</sequence>
<organism evidence="2 3">
    <name type="scientific">Lingula anatina</name>
    <name type="common">Brachiopod</name>
    <name type="synonym">Lingula unguis</name>
    <dbReference type="NCBI Taxonomy" id="7574"/>
    <lineage>
        <taxon>Eukaryota</taxon>
        <taxon>Metazoa</taxon>
        <taxon>Spiralia</taxon>
        <taxon>Lophotrochozoa</taxon>
        <taxon>Brachiopoda</taxon>
        <taxon>Linguliformea</taxon>
        <taxon>Lingulata</taxon>
        <taxon>Lingulida</taxon>
        <taxon>Linguloidea</taxon>
        <taxon>Lingulidae</taxon>
        <taxon>Lingula</taxon>
    </lineage>
</organism>
<dbReference type="InterPro" id="IPR029034">
    <property type="entry name" value="Cystine-knot_cytokine"/>
</dbReference>
<evidence type="ECO:0000256" key="1">
    <source>
        <dbReference type="SAM" id="SignalP"/>
    </source>
</evidence>
<keyword evidence="1" id="KW-0732">Signal</keyword>
<dbReference type="Gene3D" id="2.10.90.10">
    <property type="entry name" value="Cystine-knot cytokines"/>
    <property type="match status" value="1"/>
</dbReference>
<dbReference type="Proteomes" id="UP000085678">
    <property type="component" value="Unplaced"/>
</dbReference>
<dbReference type="AlphaFoldDB" id="A0A1S3K4F2"/>
<keyword evidence="2" id="KW-1185">Reference proteome</keyword>
<proteinExistence type="predicted"/>
<dbReference type="GeneID" id="106178667"/>
<protein>
    <submittedName>
        <fullName evidence="3">Uncharacterized protein LOC106178667</fullName>
    </submittedName>
</protein>
<evidence type="ECO:0000313" key="3">
    <source>
        <dbReference type="RefSeq" id="XP_013417402.1"/>
    </source>
</evidence>
<dbReference type="RefSeq" id="XP_013417402.1">
    <property type="nucleotide sequence ID" value="XM_013561948.2"/>
</dbReference>
<feature type="signal peptide" evidence="1">
    <location>
        <begin position="1"/>
        <end position="26"/>
    </location>
</feature>
<dbReference type="OMA" id="TNACIEV"/>
<dbReference type="KEGG" id="lak:106178667"/>
<feature type="chain" id="PRO_5010164557" evidence="1">
    <location>
        <begin position="27"/>
        <end position="131"/>
    </location>
</feature>
<reference evidence="3" key="1">
    <citation type="submission" date="2025-08" db="UniProtKB">
        <authorList>
            <consortium name="RefSeq"/>
        </authorList>
    </citation>
    <scope>IDENTIFICATION</scope>
    <source>
        <tissue evidence="3">Gonads</tissue>
    </source>
</reference>
<name>A0A1S3K4F2_LINAN</name>
<accession>A0A1S3K4F2</accession>
<evidence type="ECO:0000313" key="2">
    <source>
        <dbReference type="Proteomes" id="UP000085678"/>
    </source>
</evidence>
<dbReference type="InParanoid" id="A0A1S3K4F2"/>
<gene>
    <name evidence="3" type="primary">LOC106178667</name>
</gene>